<proteinExistence type="predicted"/>
<sequence length="36" mass="4117">MVKHSTISFFKNAEQPSFYTSNIFPFDNFVVVACIS</sequence>
<organism evidence="1">
    <name type="scientific">Lepeophtheirus salmonis</name>
    <name type="common">Salmon louse</name>
    <name type="synonym">Caligus salmonis</name>
    <dbReference type="NCBI Taxonomy" id="72036"/>
    <lineage>
        <taxon>Eukaryota</taxon>
        <taxon>Metazoa</taxon>
        <taxon>Ecdysozoa</taxon>
        <taxon>Arthropoda</taxon>
        <taxon>Crustacea</taxon>
        <taxon>Multicrustacea</taxon>
        <taxon>Hexanauplia</taxon>
        <taxon>Copepoda</taxon>
        <taxon>Siphonostomatoida</taxon>
        <taxon>Caligidae</taxon>
        <taxon>Lepeophtheirus</taxon>
    </lineage>
</organism>
<dbReference type="EMBL" id="HACA01009227">
    <property type="protein sequence ID" value="CDW26588.1"/>
    <property type="molecule type" value="Transcribed_RNA"/>
</dbReference>
<evidence type="ECO:0000313" key="1">
    <source>
        <dbReference type="EMBL" id="CDW26588.1"/>
    </source>
</evidence>
<reference evidence="1" key="1">
    <citation type="submission" date="2014-05" db="EMBL/GenBank/DDBJ databases">
        <authorList>
            <person name="Chronopoulou M."/>
        </authorList>
    </citation>
    <scope>NUCLEOTIDE SEQUENCE</scope>
    <source>
        <tissue evidence="1">Whole organism</tissue>
    </source>
</reference>
<name>A0A0K2TKL5_LEPSM</name>
<protein>
    <submittedName>
        <fullName evidence="1">Uncharacterized protein</fullName>
    </submittedName>
</protein>
<dbReference type="AlphaFoldDB" id="A0A0K2TKL5"/>
<accession>A0A0K2TKL5</accession>